<name>A0A6J4L075_9SPHI</name>
<dbReference type="EMBL" id="CADCTQ010000558">
    <property type="protein sequence ID" value="CAA9317981.1"/>
    <property type="molecule type" value="Genomic_DNA"/>
</dbReference>
<evidence type="ECO:0000256" key="1">
    <source>
        <dbReference type="SAM" id="MobiDB-lite"/>
    </source>
</evidence>
<feature type="region of interest" description="Disordered" evidence="1">
    <location>
        <begin position="1"/>
        <end position="34"/>
    </location>
</feature>
<organism evidence="2">
    <name type="scientific">uncultured Cytophagales bacterium</name>
    <dbReference type="NCBI Taxonomy" id="158755"/>
    <lineage>
        <taxon>Bacteria</taxon>
        <taxon>Pseudomonadati</taxon>
        <taxon>Bacteroidota</taxon>
        <taxon>Sphingobacteriia</taxon>
        <taxon>Sphingobacteriales</taxon>
        <taxon>environmental samples</taxon>
    </lineage>
</organism>
<evidence type="ECO:0000313" key="2">
    <source>
        <dbReference type="EMBL" id="CAA9317981.1"/>
    </source>
</evidence>
<feature type="compositionally biased region" description="Polar residues" evidence="1">
    <location>
        <begin position="9"/>
        <end position="22"/>
    </location>
</feature>
<dbReference type="AlphaFoldDB" id="A0A6J4L075"/>
<protein>
    <submittedName>
        <fullName evidence="2">Uncharacterized protein</fullName>
    </submittedName>
</protein>
<reference evidence="2" key="1">
    <citation type="submission" date="2020-02" db="EMBL/GenBank/DDBJ databases">
        <authorList>
            <person name="Meier V. D."/>
        </authorList>
    </citation>
    <scope>NUCLEOTIDE SEQUENCE</scope>
    <source>
        <strain evidence="2">AVDCRST_MAG56</strain>
    </source>
</reference>
<gene>
    <name evidence="2" type="ORF">AVDCRST_MAG56-6805</name>
</gene>
<accession>A0A6J4L075</accession>
<sequence length="73" mass="8597">MSPAPAVSDSLSRKTVSRSAQRAPTRKNDAGKSCRPASFPFFQSHYRLTFRRRIIPLSRMLFREKTHQWRLYN</sequence>
<proteinExistence type="predicted"/>